<feature type="region of interest" description="Disordered" evidence="1">
    <location>
        <begin position="385"/>
        <end position="407"/>
    </location>
</feature>
<dbReference type="VEuPathDB" id="FungiDB:UREG_06525"/>
<gene>
    <name evidence="2" type="ORF">UREG_06525</name>
</gene>
<feature type="compositionally biased region" description="Low complexity" evidence="1">
    <location>
        <begin position="76"/>
        <end position="92"/>
    </location>
</feature>
<evidence type="ECO:0000256" key="1">
    <source>
        <dbReference type="SAM" id="MobiDB-lite"/>
    </source>
</evidence>
<feature type="region of interest" description="Disordered" evidence="1">
    <location>
        <begin position="125"/>
        <end position="149"/>
    </location>
</feature>
<proteinExistence type="predicted"/>
<feature type="compositionally biased region" description="Polar residues" evidence="1">
    <location>
        <begin position="386"/>
        <end position="407"/>
    </location>
</feature>
<feature type="compositionally biased region" description="Low complexity" evidence="1">
    <location>
        <begin position="210"/>
        <end position="226"/>
    </location>
</feature>
<dbReference type="KEGG" id="ure:UREG_06525"/>
<name>C4JVD3_UNCRE</name>
<accession>C4JVD3</accession>
<dbReference type="InParanoid" id="C4JVD3"/>
<dbReference type="HOGENOM" id="CLU_036617_0_0_1"/>
<dbReference type="RefSeq" id="XP_002583558.1">
    <property type="nucleotide sequence ID" value="XM_002583512.1"/>
</dbReference>
<dbReference type="AlphaFoldDB" id="C4JVD3"/>
<feature type="region of interest" description="Disordered" evidence="1">
    <location>
        <begin position="72"/>
        <end position="106"/>
    </location>
</feature>
<dbReference type="eggNOG" id="ENOG502S25T">
    <property type="taxonomic scope" value="Eukaryota"/>
</dbReference>
<feature type="region of interest" description="Disordered" evidence="1">
    <location>
        <begin position="169"/>
        <end position="257"/>
    </location>
</feature>
<organism evidence="2 3">
    <name type="scientific">Uncinocarpus reesii (strain UAMH 1704)</name>
    <dbReference type="NCBI Taxonomy" id="336963"/>
    <lineage>
        <taxon>Eukaryota</taxon>
        <taxon>Fungi</taxon>
        <taxon>Dikarya</taxon>
        <taxon>Ascomycota</taxon>
        <taxon>Pezizomycotina</taxon>
        <taxon>Eurotiomycetes</taxon>
        <taxon>Eurotiomycetidae</taxon>
        <taxon>Onygenales</taxon>
        <taxon>Onygenaceae</taxon>
        <taxon>Uncinocarpus</taxon>
    </lineage>
</organism>
<keyword evidence="3" id="KW-1185">Reference proteome</keyword>
<dbReference type="OrthoDB" id="2359117at2759"/>
<reference evidence="3" key="1">
    <citation type="journal article" date="2009" name="Genome Res.">
        <title>Comparative genomic analyses of the human fungal pathogens Coccidioides and their relatives.</title>
        <authorList>
            <person name="Sharpton T.J."/>
            <person name="Stajich J.E."/>
            <person name="Rounsley S.D."/>
            <person name="Gardner M.J."/>
            <person name="Wortman J.R."/>
            <person name="Jordar V.S."/>
            <person name="Maiti R."/>
            <person name="Kodira C.D."/>
            <person name="Neafsey D.E."/>
            <person name="Zeng Q."/>
            <person name="Hung C.-Y."/>
            <person name="McMahan C."/>
            <person name="Muszewska A."/>
            <person name="Grynberg M."/>
            <person name="Mandel M.A."/>
            <person name="Kellner E.M."/>
            <person name="Barker B.M."/>
            <person name="Galgiani J.N."/>
            <person name="Orbach M.J."/>
            <person name="Kirkland T.N."/>
            <person name="Cole G.T."/>
            <person name="Henn M.R."/>
            <person name="Birren B.W."/>
            <person name="Taylor J.W."/>
        </authorList>
    </citation>
    <scope>NUCLEOTIDE SEQUENCE [LARGE SCALE GENOMIC DNA]</scope>
    <source>
        <strain evidence="3">UAMH 1704</strain>
    </source>
</reference>
<dbReference type="GeneID" id="8442632"/>
<protein>
    <submittedName>
        <fullName evidence="2">Uncharacterized protein</fullName>
    </submittedName>
</protein>
<dbReference type="STRING" id="336963.C4JVD3"/>
<dbReference type="Proteomes" id="UP000002058">
    <property type="component" value="Unassembled WGS sequence"/>
</dbReference>
<feature type="compositionally biased region" description="Polar residues" evidence="1">
    <location>
        <begin position="231"/>
        <end position="244"/>
    </location>
</feature>
<dbReference type="EMBL" id="CH476618">
    <property type="protein sequence ID" value="EEP81660.1"/>
    <property type="molecule type" value="Genomic_DNA"/>
</dbReference>
<evidence type="ECO:0000313" key="2">
    <source>
        <dbReference type="EMBL" id="EEP81660.1"/>
    </source>
</evidence>
<evidence type="ECO:0000313" key="3">
    <source>
        <dbReference type="Proteomes" id="UP000002058"/>
    </source>
</evidence>
<feature type="compositionally biased region" description="Polar residues" evidence="1">
    <location>
        <begin position="187"/>
        <end position="201"/>
    </location>
</feature>
<sequence length="407" mass="44168">MAAKHAPLPISRLSHRIRSRSSVATAPSEGLRVRLLRAIVCSTLRILSYAASKFERDWEFNPAEGKYVFSRRHTISTSPTATRQTPRQTTRSPKVEKSISPRQRHVNGERLREILDNGRPRIAPGTYSINGATHEKDLYTPNASPRFIDSKSRHAPLDVAHIPRLAPPADIVSGALNNPRRRPNPNHEASNGPLYSTSSPNKRPILTHQSSTSSSLDDLASSASLLPGTPLQPQFPQLSSTPLNNPHPLAKQRTPSQNALMEQDAIETLLFMSSPENSGYFPGSQQHPRPPIPRSANITPLLSAFGSESASTGSVMETDHDAGRRAAIQRTTLVNNGTNGGAYGCYAHSRIPSGAGLEHEAGDEIDRMLDEMVDSDEELGFKWLPASTNQANTSSLQPNVAGSGTLS</sequence>